<dbReference type="GeneID" id="7826509"/>
<proteinExistence type="predicted"/>
<dbReference type="RefSeq" id="XP_001010264.1">
    <property type="nucleotide sequence ID" value="XM_001010264.3"/>
</dbReference>
<dbReference type="AlphaFoldDB" id="Q22XJ1"/>
<gene>
    <name evidence="2" type="ORF">TTHERM_01050650</name>
</gene>
<accession>Q22XJ1</accession>
<keyword evidence="2" id="KW-0812">Transmembrane</keyword>
<keyword evidence="2" id="KW-0472">Membrane</keyword>
<keyword evidence="3" id="KW-1185">Reference proteome</keyword>
<dbReference type="Proteomes" id="UP000009168">
    <property type="component" value="Unassembled WGS sequence"/>
</dbReference>
<dbReference type="InParanoid" id="Q22XJ1"/>
<protein>
    <submittedName>
        <fullName evidence="2">Transmembrane protein, putative</fullName>
    </submittedName>
</protein>
<feature type="chain" id="PRO_5004201186" evidence="1">
    <location>
        <begin position="22"/>
        <end position="205"/>
    </location>
</feature>
<dbReference type="KEGG" id="tet:TTHERM_01050650"/>
<reference evidence="3" key="1">
    <citation type="journal article" date="2006" name="PLoS Biol.">
        <title>Macronuclear genome sequence of the ciliate Tetrahymena thermophila, a model eukaryote.</title>
        <authorList>
            <person name="Eisen J.A."/>
            <person name="Coyne R.S."/>
            <person name="Wu M."/>
            <person name="Wu D."/>
            <person name="Thiagarajan M."/>
            <person name="Wortman J.R."/>
            <person name="Badger J.H."/>
            <person name="Ren Q."/>
            <person name="Amedeo P."/>
            <person name="Jones K.M."/>
            <person name="Tallon L.J."/>
            <person name="Delcher A.L."/>
            <person name="Salzberg S.L."/>
            <person name="Silva J.C."/>
            <person name="Haas B.J."/>
            <person name="Majoros W.H."/>
            <person name="Farzad M."/>
            <person name="Carlton J.M."/>
            <person name="Smith R.K. Jr."/>
            <person name="Garg J."/>
            <person name="Pearlman R.E."/>
            <person name="Karrer K.M."/>
            <person name="Sun L."/>
            <person name="Manning G."/>
            <person name="Elde N.C."/>
            <person name="Turkewitz A.P."/>
            <person name="Asai D.J."/>
            <person name="Wilkes D.E."/>
            <person name="Wang Y."/>
            <person name="Cai H."/>
            <person name="Collins K."/>
            <person name="Stewart B.A."/>
            <person name="Lee S.R."/>
            <person name="Wilamowska K."/>
            <person name="Weinberg Z."/>
            <person name="Ruzzo W.L."/>
            <person name="Wloga D."/>
            <person name="Gaertig J."/>
            <person name="Frankel J."/>
            <person name="Tsao C.-C."/>
            <person name="Gorovsky M.A."/>
            <person name="Keeling P.J."/>
            <person name="Waller R.F."/>
            <person name="Patron N.J."/>
            <person name="Cherry J.M."/>
            <person name="Stover N.A."/>
            <person name="Krieger C.J."/>
            <person name="del Toro C."/>
            <person name="Ryder H.F."/>
            <person name="Williamson S.C."/>
            <person name="Barbeau R.A."/>
            <person name="Hamilton E.P."/>
            <person name="Orias E."/>
        </authorList>
    </citation>
    <scope>NUCLEOTIDE SEQUENCE [LARGE SCALE GENOMIC DNA]</scope>
    <source>
        <strain evidence="3">SB210</strain>
    </source>
</reference>
<keyword evidence="1" id="KW-0732">Signal</keyword>
<dbReference type="EMBL" id="GG662806">
    <property type="protein sequence ID" value="EAR90019.1"/>
    <property type="molecule type" value="Genomic_DNA"/>
</dbReference>
<dbReference type="HOGENOM" id="CLU_1339899_0_0_1"/>
<feature type="signal peptide" evidence="1">
    <location>
        <begin position="1"/>
        <end position="21"/>
    </location>
</feature>
<evidence type="ECO:0000256" key="1">
    <source>
        <dbReference type="SAM" id="SignalP"/>
    </source>
</evidence>
<evidence type="ECO:0000313" key="2">
    <source>
        <dbReference type="EMBL" id="EAR90019.1"/>
    </source>
</evidence>
<name>Q22XJ1_TETTS</name>
<evidence type="ECO:0000313" key="3">
    <source>
        <dbReference type="Proteomes" id="UP000009168"/>
    </source>
</evidence>
<organism evidence="2 3">
    <name type="scientific">Tetrahymena thermophila (strain SB210)</name>
    <dbReference type="NCBI Taxonomy" id="312017"/>
    <lineage>
        <taxon>Eukaryota</taxon>
        <taxon>Sar</taxon>
        <taxon>Alveolata</taxon>
        <taxon>Ciliophora</taxon>
        <taxon>Intramacronucleata</taxon>
        <taxon>Oligohymenophorea</taxon>
        <taxon>Hymenostomatida</taxon>
        <taxon>Tetrahymenina</taxon>
        <taxon>Tetrahymenidae</taxon>
        <taxon>Tetrahymena</taxon>
    </lineage>
</organism>
<sequence>MRQKTFYCFLLLMVLPFAINAVKNKSDELSKEQKQEAVATVINGILEENSIQSNNELVNCLGDSLAPVYDFLDEGLNDPFEMFTDLDKALEKISGFMGFLSYCIVYTSEGQNLQKAYNLRADILIEEVRDVVLKYVVLHPIDLNGYLDDAEDEWDDQNYKEVGHIFAKMGHAIVDGTDLQIQSQELLIQQSKNTKKGISKRKIKS</sequence>